<dbReference type="EMBL" id="CP018025">
    <property type="protein sequence ID" value="APD92438.1"/>
    <property type="molecule type" value="Genomic_DNA"/>
</dbReference>
<protein>
    <submittedName>
        <fullName evidence="1">Uncharacterized protein</fullName>
    </submittedName>
</protein>
<proteinExistence type="predicted"/>
<dbReference type="RefSeq" id="WP_071961063.1">
    <property type="nucleotide sequence ID" value="NZ_CP018025.1"/>
</dbReference>
<evidence type="ECO:0000313" key="1">
    <source>
        <dbReference type="EMBL" id="APD92438.1"/>
    </source>
</evidence>
<sequence>MLGLRDLSTIIEKEILIAEHDVKPVYLPNIKEIRIASTALVDVLYHHFDDFAMVGNGKHLKKSIPVLKKLLSFVRSDIKVHGRWSFWHFMAIGIVTATAHEELIRKNKNRTIDLNNQETWTSPDWQMATLFFYFSSHKLYKTHMTNFIKVQARDDVDIETLSRLLVRKIKTLNGEV</sequence>
<dbReference type="AlphaFoldDB" id="A0AAC9JEQ6"/>
<evidence type="ECO:0000313" key="2">
    <source>
        <dbReference type="Proteomes" id="UP000182101"/>
    </source>
</evidence>
<name>A0AAC9JEQ6_9ALTE</name>
<accession>A0AAC9JEQ6</accession>
<geneLocation type="plasmid" evidence="2">
    <name>pamcp48-600</name>
</geneLocation>
<reference evidence="1 2" key="1">
    <citation type="submission" date="2016-11" db="EMBL/GenBank/DDBJ databases">
        <title>Networking in microbes: conjugative elements and plasmids in the genus Alteromonas.</title>
        <authorList>
            <person name="Lopez-Perez M."/>
            <person name="Ramon-Marco N."/>
            <person name="Rodriguez-Valera F."/>
        </authorList>
    </citation>
    <scope>NUCLEOTIDE SEQUENCE [LARGE SCALE GENOMIC DNA]</scope>
    <source>
        <strain evidence="1 2">CP48</strain>
        <plasmid evidence="2">pamcp48-600</plasmid>
    </source>
</reference>
<organism evidence="1 2">
    <name type="scientific">Alteromonas mediterranea</name>
    <dbReference type="NCBI Taxonomy" id="314275"/>
    <lineage>
        <taxon>Bacteria</taxon>
        <taxon>Pseudomonadati</taxon>
        <taxon>Pseudomonadota</taxon>
        <taxon>Gammaproteobacteria</taxon>
        <taxon>Alteromonadales</taxon>
        <taxon>Alteromonadaceae</taxon>
        <taxon>Alteromonas/Salinimonas group</taxon>
        <taxon>Alteromonas</taxon>
    </lineage>
</organism>
<gene>
    <name evidence="1" type="ORF">BM524_21285</name>
</gene>
<keyword evidence="1" id="KW-0614">Plasmid</keyword>
<dbReference type="Proteomes" id="UP000182101">
    <property type="component" value="Plasmid pAMCP48-600"/>
</dbReference>